<proteinExistence type="predicted"/>
<dbReference type="Proteomes" id="UP000030649">
    <property type="component" value="Unassembled WGS sequence"/>
</dbReference>
<evidence type="ECO:0000313" key="1">
    <source>
        <dbReference type="EMBL" id="ERG92233.1"/>
    </source>
</evidence>
<dbReference type="AlphaFoldDB" id="U1N6Y7"/>
<dbReference type="EMBL" id="KE356560">
    <property type="protein sequence ID" value="ERG92233.1"/>
    <property type="molecule type" value="Genomic_DNA"/>
</dbReference>
<sequence>MTPGPPGRSLGDFSPLTHKTAYGQDTMLETPARIDQADSNLTIADLCMEVNEMSSGLREEPAVGF</sequence>
<reference evidence="1 2" key="1">
    <citation type="journal article" date="2013" name="PLoS ONE">
        <title>Assembly-driven community genomics of a hypersaline microbial ecosystem.</title>
        <authorList>
            <person name="Podell S."/>
            <person name="Ugalde J.A."/>
            <person name="Narasingarao P."/>
            <person name="Banfield J.F."/>
            <person name="Heidelberg K.B."/>
            <person name="Allen E.E."/>
        </authorList>
    </citation>
    <scope>NUCLEOTIDE SEQUENCE [LARGE SCALE GENOMIC DNA]</scope>
    <source>
        <strain evidence="2">J07HQW1</strain>
    </source>
</reference>
<dbReference type="HOGENOM" id="CLU_2839330_0_0_2"/>
<organism evidence="1 2">
    <name type="scientific">Haloquadratum walsbyi J07HQW1</name>
    <dbReference type="NCBI Taxonomy" id="1238424"/>
    <lineage>
        <taxon>Archaea</taxon>
        <taxon>Methanobacteriati</taxon>
        <taxon>Methanobacteriota</taxon>
        <taxon>Stenosarchaea group</taxon>
        <taxon>Halobacteria</taxon>
        <taxon>Halobacteriales</taxon>
        <taxon>Haloferacaceae</taxon>
        <taxon>Haloquadratum</taxon>
    </lineage>
</organism>
<name>U1N6Y7_9EURY</name>
<protein>
    <submittedName>
        <fullName evidence="1">Uncharacterized protein</fullName>
    </submittedName>
</protein>
<evidence type="ECO:0000313" key="2">
    <source>
        <dbReference type="Proteomes" id="UP000030649"/>
    </source>
</evidence>
<accession>U1N6Y7</accession>
<gene>
    <name evidence="1" type="ORF">J07HQW1_02268</name>
</gene>